<gene>
    <name evidence="5" type="primary">LOC108815478</name>
</gene>
<dbReference type="OrthoDB" id="1068153at2759"/>
<accession>A0A6J0K9B4</accession>
<reference evidence="4" key="1">
    <citation type="journal article" date="2019" name="Database">
        <title>The radish genome database (RadishGD): an integrated information resource for radish genomics.</title>
        <authorList>
            <person name="Yu H.J."/>
            <person name="Baek S."/>
            <person name="Lee Y.J."/>
            <person name="Cho A."/>
            <person name="Mun J.H."/>
        </authorList>
    </citation>
    <scope>NUCLEOTIDE SEQUENCE [LARGE SCALE GENOMIC DNA]</scope>
    <source>
        <strain evidence="4">cv. WK10039</strain>
    </source>
</reference>
<dbReference type="KEGG" id="rsz:108815478"/>
<protein>
    <submittedName>
        <fullName evidence="5">Uncharacterized protein LOC108815478</fullName>
    </submittedName>
</protein>
<evidence type="ECO:0000313" key="5">
    <source>
        <dbReference type="RefSeq" id="XP_018443569.1"/>
    </source>
</evidence>
<keyword evidence="2" id="KW-1133">Transmembrane helix</keyword>
<feature type="coiled-coil region" evidence="1">
    <location>
        <begin position="73"/>
        <end position="100"/>
    </location>
</feature>
<feature type="transmembrane region" description="Helical" evidence="2">
    <location>
        <begin position="143"/>
        <end position="161"/>
    </location>
</feature>
<proteinExistence type="predicted"/>
<keyword evidence="4" id="KW-1185">Reference proteome</keyword>
<dbReference type="AlphaFoldDB" id="A0A6J0K9B4"/>
<keyword evidence="1" id="KW-0175">Coiled coil</keyword>
<evidence type="ECO:0000256" key="2">
    <source>
        <dbReference type="SAM" id="Phobius"/>
    </source>
</evidence>
<evidence type="ECO:0000256" key="1">
    <source>
        <dbReference type="SAM" id="Coils"/>
    </source>
</evidence>
<evidence type="ECO:0000259" key="3">
    <source>
        <dbReference type="Pfam" id="PF25464"/>
    </source>
</evidence>
<name>A0A6J0K9B4_RAPSA</name>
<dbReference type="GeneID" id="108815478"/>
<feature type="domain" description="DUF7900" evidence="3">
    <location>
        <begin position="67"/>
        <end position="96"/>
    </location>
</feature>
<dbReference type="PANTHER" id="PTHR33248">
    <property type="entry name" value="ZINC ION-BINDING PROTEIN"/>
    <property type="match status" value="1"/>
</dbReference>
<reference evidence="5" key="2">
    <citation type="submission" date="2025-08" db="UniProtKB">
        <authorList>
            <consortium name="RefSeq"/>
        </authorList>
    </citation>
    <scope>IDENTIFICATION</scope>
    <source>
        <tissue evidence="5">Leaf</tissue>
    </source>
</reference>
<dbReference type="Proteomes" id="UP000504610">
    <property type="component" value="Chromosome 7"/>
</dbReference>
<dbReference type="RefSeq" id="XP_018443569.1">
    <property type="nucleotide sequence ID" value="XM_018588067.1"/>
</dbReference>
<sequence length="162" mass="18543">MATSISDYSDANSFRLSEGNKNGGPLCHCGRKTSLTKSWSDDNPGRLYFRCEVHTFVAWSDEEKACMWQKASLLEARDIMRRQRDEIRQLKAANAKLLRDWNTLQESQVRFDDDVPTVDPDKNLEVELIKAAAREKMIRHCLSISWVGFIVATAIIASRCFK</sequence>
<organism evidence="4 5">
    <name type="scientific">Raphanus sativus</name>
    <name type="common">Radish</name>
    <name type="synonym">Raphanus raphanistrum var. sativus</name>
    <dbReference type="NCBI Taxonomy" id="3726"/>
    <lineage>
        <taxon>Eukaryota</taxon>
        <taxon>Viridiplantae</taxon>
        <taxon>Streptophyta</taxon>
        <taxon>Embryophyta</taxon>
        <taxon>Tracheophyta</taxon>
        <taxon>Spermatophyta</taxon>
        <taxon>Magnoliopsida</taxon>
        <taxon>eudicotyledons</taxon>
        <taxon>Gunneridae</taxon>
        <taxon>Pentapetalae</taxon>
        <taxon>rosids</taxon>
        <taxon>malvids</taxon>
        <taxon>Brassicales</taxon>
        <taxon>Brassicaceae</taxon>
        <taxon>Brassiceae</taxon>
        <taxon>Raphanus</taxon>
    </lineage>
</organism>
<dbReference type="InterPro" id="IPR057222">
    <property type="entry name" value="DUF7900"/>
</dbReference>
<keyword evidence="2" id="KW-0812">Transmembrane</keyword>
<keyword evidence="2" id="KW-0472">Membrane</keyword>
<dbReference type="Pfam" id="PF25464">
    <property type="entry name" value="DUF7900"/>
    <property type="match status" value="1"/>
</dbReference>
<evidence type="ECO:0000313" key="4">
    <source>
        <dbReference type="Proteomes" id="UP000504610"/>
    </source>
</evidence>